<feature type="domain" description="Glutamyl/glutaminyl-tRNA synthetase class Ib catalytic" evidence="15">
    <location>
        <begin position="189"/>
        <end position="492"/>
    </location>
</feature>
<accession>A0A2B7X948</accession>
<dbReference type="InterPro" id="IPR020056">
    <property type="entry name" value="Rbsml_bL25/Gln-tRNA_synth_N"/>
</dbReference>
<evidence type="ECO:0000256" key="8">
    <source>
        <dbReference type="ARBA" id="ARBA00022840"/>
    </source>
</evidence>
<evidence type="ECO:0000256" key="4">
    <source>
        <dbReference type="ARBA" id="ARBA00022490"/>
    </source>
</evidence>
<feature type="chain" id="PRO_5012812424" description="glutamate--tRNA ligase" evidence="14">
    <location>
        <begin position="30"/>
        <end position="691"/>
    </location>
</feature>
<protein>
    <recommendedName>
        <fullName evidence="3">glutamate--tRNA ligase</fullName>
        <ecNumber evidence="3">6.1.1.17</ecNumber>
    </recommendedName>
    <alternativeName>
        <fullName evidence="11">Glutamyl-tRNA synthetase</fullName>
    </alternativeName>
</protein>
<dbReference type="Pfam" id="PF20974">
    <property type="entry name" value="tRNA-synt_1c_C2"/>
    <property type="match status" value="1"/>
</dbReference>
<keyword evidence="5" id="KW-0597">Phosphoprotein</keyword>
<name>A0A2B7X948_9EURO</name>
<dbReference type="GO" id="GO:0004818">
    <property type="term" value="F:glutamate-tRNA ligase activity"/>
    <property type="evidence" value="ECO:0007669"/>
    <property type="project" value="UniProtKB-EC"/>
</dbReference>
<proteinExistence type="inferred from homology"/>
<dbReference type="Gene3D" id="3.40.50.620">
    <property type="entry name" value="HUPs"/>
    <property type="match status" value="1"/>
</dbReference>
<dbReference type="InterPro" id="IPR050132">
    <property type="entry name" value="Gln/Glu-tRNA_Ligase"/>
</dbReference>
<dbReference type="InterPro" id="IPR000924">
    <property type="entry name" value="Glu/Gln-tRNA-synth"/>
</dbReference>
<evidence type="ECO:0000256" key="6">
    <source>
        <dbReference type="ARBA" id="ARBA00022598"/>
    </source>
</evidence>
<organism evidence="18 19">
    <name type="scientific">Blastomyces parvus</name>
    <dbReference type="NCBI Taxonomy" id="2060905"/>
    <lineage>
        <taxon>Eukaryota</taxon>
        <taxon>Fungi</taxon>
        <taxon>Dikarya</taxon>
        <taxon>Ascomycota</taxon>
        <taxon>Pezizomycotina</taxon>
        <taxon>Eurotiomycetes</taxon>
        <taxon>Eurotiomycetidae</taxon>
        <taxon>Onygenales</taxon>
        <taxon>Ajellomycetaceae</taxon>
        <taxon>Blastomyces</taxon>
    </lineage>
</organism>
<dbReference type="EMBL" id="PDNC01000031">
    <property type="protein sequence ID" value="PGH05301.1"/>
    <property type="molecule type" value="Genomic_DNA"/>
</dbReference>
<comment type="catalytic activity">
    <reaction evidence="12">
        <text>tRNA(Glu) + L-glutamate + ATP = L-glutamyl-tRNA(Glu) + AMP + diphosphate</text>
        <dbReference type="Rhea" id="RHEA:23540"/>
        <dbReference type="Rhea" id="RHEA-COMP:9663"/>
        <dbReference type="Rhea" id="RHEA-COMP:9680"/>
        <dbReference type="ChEBI" id="CHEBI:29985"/>
        <dbReference type="ChEBI" id="CHEBI:30616"/>
        <dbReference type="ChEBI" id="CHEBI:33019"/>
        <dbReference type="ChEBI" id="CHEBI:78442"/>
        <dbReference type="ChEBI" id="CHEBI:78520"/>
        <dbReference type="ChEBI" id="CHEBI:456215"/>
        <dbReference type="EC" id="6.1.1.17"/>
    </reaction>
</comment>
<keyword evidence="6 13" id="KW-0436">Ligase</keyword>
<evidence type="ECO:0000259" key="16">
    <source>
        <dbReference type="Pfam" id="PF03950"/>
    </source>
</evidence>
<evidence type="ECO:0000256" key="11">
    <source>
        <dbReference type="ARBA" id="ARBA00030865"/>
    </source>
</evidence>
<dbReference type="FunFam" id="3.40.50.620:FF:000037">
    <property type="entry name" value="Glutamine--tRNA ligase cytoplasmic"/>
    <property type="match status" value="1"/>
</dbReference>
<dbReference type="InterPro" id="IPR011035">
    <property type="entry name" value="Ribosomal_bL25/Gln-tRNA_synth"/>
</dbReference>
<keyword evidence="4" id="KW-0963">Cytoplasm</keyword>
<evidence type="ECO:0000313" key="18">
    <source>
        <dbReference type="EMBL" id="PGH05301.1"/>
    </source>
</evidence>
<dbReference type="GO" id="GO:0005829">
    <property type="term" value="C:cytosol"/>
    <property type="evidence" value="ECO:0007669"/>
    <property type="project" value="TreeGrafter"/>
</dbReference>
<dbReference type="PRINTS" id="PR00987">
    <property type="entry name" value="TRNASYNTHGLU"/>
</dbReference>
<dbReference type="InterPro" id="IPR001412">
    <property type="entry name" value="aa-tRNA-synth_I_CS"/>
</dbReference>
<dbReference type="PANTHER" id="PTHR43097:SF5">
    <property type="entry name" value="GLUTAMATE--TRNA LIGASE"/>
    <property type="match status" value="1"/>
</dbReference>
<dbReference type="Proteomes" id="UP000224080">
    <property type="component" value="Unassembled WGS sequence"/>
</dbReference>
<dbReference type="InterPro" id="IPR049437">
    <property type="entry name" value="tRNA-synt_1c_C2"/>
</dbReference>
<keyword evidence="14" id="KW-0732">Signal</keyword>
<keyword evidence="10 13" id="KW-0030">Aminoacyl-tRNA synthetase</keyword>
<dbReference type="PANTHER" id="PTHR43097">
    <property type="entry name" value="GLUTAMINE-TRNA LIGASE"/>
    <property type="match status" value="1"/>
</dbReference>
<keyword evidence="7 13" id="KW-0547">Nucleotide-binding</keyword>
<dbReference type="Gene3D" id="2.40.240.10">
    <property type="entry name" value="Ribosomal Protein L25, Chain P"/>
    <property type="match status" value="1"/>
</dbReference>
<keyword evidence="19" id="KW-1185">Reference proteome</keyword>
<evidence type="ECO:0000256" key="12">
    <source>
        <dbReference type="ARBA" id="ARBA00048351"/>
    </source>
</evidence>
<dbReference type="EC" id="6.1.1.17" evidence="3"/>
<dbReference type="InterPro" id="IPR036282">
    <property type="entry name" value="Glutathione-S-Trfase_C_sf"/>
</dbReference>
<dbReference type="FunFam" id="2.40.240.10:FF:000004">
    <property type="entry name" value="Glutamyl-tRNA synthetase, cytoplasmic"/>
    <property type="match status" value="1"/>
</dbReference>
<comment type="similarity">
    <text evidence="2">Belongs to the class-I aminoacyl-tRNA synthetase family. Glutamate--tRNA ligase type 2 subfamily.</text>
</comment>
<evidence type="ECO:0000256" key="13">
    <source>
        <dbReference type="RuleBase" id="RU363037"/>
    </source>
</evidence>
<dbReference type="SUPFAM" id="SSF52374">
    <property type="entry name" value="Nucleotidylyl transferase"/>
    <property type="match status" value="1"/>
</dbReference>
<dbReference type="AlphaFoldDB" id="A0A2B7X948"/>
<evidence type="ECO:0000256" key="2">
    <source>
        <dbReference type="ARBA" id="ARBA00008927"/>
    </source>
</evidence>
<evidence type="ECO:0000256" key="10">
    <source>
        <dbReference type="ARBA" id="ARBA00023146"/>
    </source>
</evidence>
<evidence type="ECO:0000313" key="19">
    <source>
        <dbReference type="Proteomes" id="UP000224080"/>
    </source>
</evidence>
<dbReference type="GO" id="GO:0017102">
    <property type="term" value="C:methionyl glutamyl tRNA synthetase complex"/>
    <property type="evidence" value="ECO:0007669"/>
    <property type="project" value="TreeGrafter"/>
</dbReference>
<dbReference type="NCBIfam" id="TIGR00463">
    <property type="entry name" value="gltX_arch"/>
    <property type="match status" value="1"/>
</dbReference>
<evidence type="ECO:0000256" key="1">
    <source>
        <dbReference type="ARBA" id="ARBA00004496"/>
    </source>
</evidence>
<dbReference type="SUPFAM" id="SSF50715">
    <property type="entry name" value="Ribosomal protein L25-like"/>
    <property type="match status" value="1"/>
</dbReference>
<evidence type="ECO:0000256" key="14">
    <source>
        <dbReference type="SAM" id="SignalP"/>
    </source>
</evidence>
<dbReference type="FunFam" id="3.90.800.10:FF:000001">
    <property type="entry name" value="Glutamine--tRNA ligase"/>
    <property type="match status" value="1"/>
</dbReference>
<evidence type="ECO:0000259" key="15">
    <source>
        <dbReference type="Pfam" id="PF00749"/>
    </source>
</evidence>
<feature type="domain" description="tRNA synthetases class I (E and Q) anti-codon binding" evidence="17">
    <location>
        <begin position="598"/>
        <end position="671"/>
    </location>
</feature>
<dbReference type="Pfam" id="PF00749">
    <property type="entry name" value="tRNA-synt_1c"/>
    <property type="match status" value="1"/>
</dbReference>
<comment type="subcellular location">
    <subcellularLocation>
        <location evidence="1">Cytoplasm</location>
    </subcellularLocation>
</comment>
<evidence type="ECO:0000256" key="9">
    <source>
        <dbReference type="ARBA" id="ARBA00022917"/>
    </source>
</evidence>
<dbReference type="Gene3D" id="3.90.800.10">
    <property type="entry name" value="Glutamyl-tRNA Synthetase, Domain 3"/>
    <property type="match status" value="1"/>
</dbReference>
<dbReference type="SUPFAM" id="SSF47616">
    <property type="entry name" value="GST C-terminal domain-like"/>
    <property type="match status" value="1"/>
</dbReference>
<dbReference type="InterPro" id="IPR020058">
    <property type="entry name" value="Glu/Gln-tRNA-synth_Ib_cat-dom"/>
</dbReference>
<dbReference type="STRING" id="2060905.A0A2B7X948"/>
<dbReference type="Gene3D" id="1.10.1160.10">
    <property type="entry name" value="Glutamyl-trna Synthetase, Domain 2"/>
    <property type="match status" value="1"/>
</dbReference>
<dbReference type="Pfam" id="PF03950">
    <property type="entry name" value="tRNA-synt_1c_C"/>
    <property type="match status" value="1"/>
</dbReference>
<keyword evidence="8 13" id="KW-0067">ATP-binding</keyword>
<gene>
    <name evidence="18" type="ORF">GX51_03022</name>
</gene>
<dbReference type="InterPro" id="IPR014729">
    <property type="entry name" value="Rossmann-like_a/b/a_fold"/>
</dbReference>
<evidence type="ECO:0000259" key="17">
    <source>
        <dbReference type="Pfam" id="PF20974"/>
    </source>
</evidence>
<dbReference type="Gene3D" id="1.20.1050.10">
    <property type="match status" value="1"/>
</dbReference>
<comment type="caution">
    <text evidence="18">The sequence shown here is derived from an EMBL/GenBank/DDBJ whole genome shotgun (WGS) entry which is preliminary data.</text>
</comment>
<dbReference type="InterPro" id="IPR020061">
    <property type="entry name" value="Glu_tRNA_lig_a-bdl"/>
</dbReference>
<keyword evidence="9 13" id="KW-0648">Protein biosynthesis</keyword>
<dbReference type="OrthoDB" id="10250478at2759"/>
<evidence type="ECO:0000256" key="5">
    <source>
        <dbReference type="ARBA" id="ARBA00022553"/>
    </source>
</evidence>
<dbReference type="FunFam" id="1.10.1160.10:FF:000001">
    <property type="entry name" value="Glutamine--tRNA ligase"/>
    <property type="match status" value="1"/>
</dbReference>
<feature type="domain" description="Glutamyl/glutaminyl-tRNA synthetase class Ib anti-codon binding" evidence="16">
    <location>
        <begin position="495"/>
        <end position="585"/>
    </location>
</feature>
<dbReference type="InterPro" id="IPR020059">
    <property type="entry name" value="Glu/Gln-tRNA-synth_Ib_codon-bd"/>
</dbReference>
<evidence type="ECO:0000256" key="7">
    <source>
        <dbReference type="ARBA" id="ARBA00022741"/>
    </source>
</evidence>
<dbReference type="InterPro" id="IPR004526">
    <property type="entry name" value="Glu-tRNA-synth_arc/euk"/>
</dbReference>
<reference evidence="18 19" key="1">
    <citation type="submission" date="2017-10" db="EMBL/GenBank/DDBJ databases">
        <title>Comparative genomics in systemic dimorphic fungi from Ajellomycetaceae.</title>
        <authorList>
            <person name="Munoz J.F."/>
            <person name="Mcewen J.G."/>
            <person name="Clay O.K."/>
            <person name="Cuomo C.A."/>
        </authorList>
    </citation>
    <scope>NUCLEOTIDE SEQUENCE [LARGE SCALE GENOMIC DNA]</scope>
    <source>
        <strain evidence="18 19">UAMH130</strain>
    </source>
</reference>
<dbReference type="GO" id="GO:0006424">
    <property type="term" value="P:glutamyl-tRNA aminoacylation"/>
    <property type="evidence" value="ECO:0007669"/>
    <property type="project" value="InterPro"/>
</dbReference>
<dbReference type="PROSITE" id="PS00178">
    <property type="entry name" value="AA_TRNA_LIGASE_I"/>
    <property type="match status" value="1"/>
</dbReference>
<evidence type="ECO:0000256" key="3">
    <source>
        <dbReference type="ARBA" id="ARBA00012835"/>
    </source>
</evidence>
<dbReference type="GO" id="GO:0005524">
    <property type="term" value="F:ATP binding"/>
    <property type="evidence" value="ECO:0007669"/>
    <property type="project" value="UniProtKB-KW"/>
</dbReference>
<dbReference type="HAMAP" id="MF_02076">
    <property type="entry name" value="Glu_tRNA_synth_type2"/>
    <property type="match status" value="1"/>
</dbReference>
<sequence length="691" mass="77942">MAHLTVAAKANHALLLPVLLMAAFLNTSSDDSSTHIAIECADADRVGDKRKIISFIAQDGTSFHDEFAFKHLQKNFATLHHGCVDDVSEWITRSHALTMLEFKALEKPLAELQSHLTLRSFVVGYSMTLADLTLWGVIRGNRVLMAMLKRNGIIEKVVLELNAPARQKRAAGSAAGASYEIGLDSAKPIVTRFPPEPSGYLHIGHAKAALLNDYFAHKQAGTLICRFDDTNPSKETAEFQDSILHDLSLIGVIPDKISYSSDYFQLMYELCLKLISDGNAYADDTEKETMGTQRREGIPSKNRDMTAEESLRHFEEMKAGSIEGLRWCIRAKISVDDPNKALRDPVMYRCNLQPHHRTGTTWKIYPTYDFCAPVLDSVEKVTYALRTNEYRDRNAQYLWVQKALSLPEVDIWDFSRMNFVRTVLSKRKLAVLVEKGRVWGWDDPRMPTIRGLRRRGLTIEALREFVFKQGPSRNILLLEWSSLWAINKKIIDPLSPRFTAIDKQHVVTASVASAGNPGMLDKPRHNKNVSLGTKRVAYSGEIYLEQRDVQLLKVDEEITLMNWGNAFVRDISLDAQGMVSSLGLELNLAGDVKKTDKKVTWLSSAQELVPVQLIDFDYLITKDKIEKEEDMSDFLTPTTEFRSDALADCNISGLNEGNIIQFERKGYYRLDKPFTDGNPAIFFSIPTGKQS</sequence>
<feature type="signal peptide" evidence="14">
    <location>
        <begin position="1"/>
        <end position="29"/>
    </location>
</feature>